<dbReference type="RefSeq" id="WP_396639403.1">
    <property type="nucleotide sequence ID" value="NZ_JBIQWL010000001.1"/>
</dbReference>
<comment type="caution">
    <text evidence="1">The sequence shown here is derived from an EMBL/GenBank/DDBJ whole genome shotgun (WGS) entry which is preliminary data.</text>
</comment>
<evidence type="ECO:0000313" key="1">
    <source>
        <dbReference type="EMBL" id="MFH8249468.1"/>
    </source>
</evidence>
<dbReference type="Proteomes" id="UP001610861">
    <property type="component" value="Unassembled WGS sequence"/>
</dbReference>
<evidence type="ECO:0000313" key="2">
    <source>
        <dbReference type="Proteomes" id="UP001610861"/>
    </source>
</evidence>
<sequence>MFYSVEVRAIVQNEALRQEQGGEVLRLKAQLERVQGRKMDAAVLPTLPAFSSLLPGGGLRAGSAYSLTRSASLLLALMARPSQDGSWCAAIGMPELGAEAAESLGVDLARLVFVPDPGPRWLAVTATIAEIAPVVALRPPGRVTGAEVSRLAARLRDRGTVLLVEGAWPQAEAALEVSDPEWSGVGRGHGYLSGRAVTVTASSRRWPRERRERMLLPGPNGEVSLVAPALDLAPVAPVREVAPVQEVAPALDTVPVAPALDWAPVSDGREEFEERLRRAMRVLEAVG</sequence>
<accession>A0ABW7Q520</accession>
<dbReference type="EMBL" id="JBIQWL010000001">
    <property type="protein sequence ID" value="MFH8249468.1"/>
    <property type="molecule type" value="Genomic_DNA"/>
</dbReference>
<organism evidence="1 2">
    <name type="scientific">Microbacterium alkaliflavum</name>
    <dbReference type="NCBI Taxonomy" id="3248839"/>
    <lineage>
        <taxon>Bacteria</taxon>
        <taxon>Bacillati</taxon>
        <taxon>Actinomycetota</taxon>
        <taxon>Actinomycetes</taxon>
        <taxon>Micrococcales</taxon>
        <taxon>Microbacteriaceae</taxon>
        <taxon>Microbacterium</taxon>
    </lineage>
</organism>
<keyword evidence="2" id="KW-1185">Reference proteome</keyword>
<reference evidence="1 2" key="1">
    <citation type="submission" date="2024-09" db="EMBL/GenBank/DDBJ databases">
        <authorList>
            <person name="Pan X."/>
        </authorList>
    </citation>
    <scope>NUCLEOTIDE SEQUENCE [LARGE SCALE GENOMIC DNA]</scope>
    <source>
        <strain evidence="1 2">B2969</strain>
    </source>
</reference>
<gene>
    <name evidence="1" type="ORF">ACH3VR_03745</name>
</gene>
<proteinExistence type="predicted"/>
<protein>
    <submittedName>
        <fullName evidence="1">Uncharacterized protein</fullName>
    </submittedName>
</protein>
<name>A0ABW7Q520_9MICO</name>